<reference evidence="7 8" key="1">
    <citation type="journal article" date="2018" name="J. Microbiol.">
        <title>Bacillus spongiae sp. nov., isolated from sponge of Jeju Island.</title>
        <authorList>
            <person name="Lee G.E."/>
            <person name="Im W.T."/>
            <person name="Park J.S."/>
        </authorList>
    </citation>
    <scope>NUCLEOTIDE SEQUENCE [LARGE SCALE GENOMIC DNA]</scope>
    <source>
        <strain evidence="7 8">135PIL107-10</strain>
    </source>
</reference>
<dbReference type="PANTHER" id="PTHR43133">
    <property type="entry name" value="RNA POLYMERASE ECF-TYPE SIGMA FACTO"/>
    <property type="match status" value="1"/>
</dbReference>
<keyword evidence="4" id="KW-0804">Transcription</keyword>
<evidence type="ECO:0000256" key="3">
    <source>
        <dbReference type="ARBA" id="ARBA00023082"/>
    </source>
</evidence>
<proteinExistence type="inferred from homology"/>
<dbReference type="SUPFAM" id="SSF88659">
    <property type="entry name" value="Sigma3 and sigma4 domains of RNA polymerase sigma factors"/>
    <property type="match status" value="1"/>
</dbReference>
<dbReference type="EMBL" id="JBBAXC010000027">
    <property type="protein sequence ID" value="MEI5909475.1"/>
    <property type="molecule type" value="Genomic_DNA"/>
</dbReference>
<dbReference type="RefSeq" id="WP_336588918.1">
    <property type="nucleotide sequence ID" value="NZ_JBBAXC010000027.1"/>
</dbReference>
<dbReference type="InterPro" id="IPR036388">
    <property type="entry name" value="WH-like_DNA-bd_sf"/>
</dbReference>
<evidence type="ECO:0000259" key="6">
    <source>
        <dbReference type="Pfam" id="PF08281"/>
    </source>
</evidence>
<dbReference type="Pfam" id="PF08281">
    <property type="entry name" value="Sigma70_r4_2"/>
    <property type="match status" value="1"/>
</dbReference>
<keyword evidence="3" id="KW-0731">Sigma factor</keyword>
<dbReference type="SUPFAM" id="SSF88946">
    <property type="entry name" value="Sigma2 domain of RNA polymerase sigma factors"/>
    <property type="match status" value="1"/>
</dbReference>
<evidence type="ECO:0000313" key="8">
    <source>
        <dbReference type="Proteomes" id="UP001312865"/>
    </source>
</evidence>
<dbReference type="PANTHER" id="PTHR43133:SF60">
    <property type="entry name" value="RNA POLYMERASE SIGMA FACTOR SIGV"/>
    <property type="match status" value="1"/>
</dbReference>
<comment type="caution">
    <text evidence="7">The sequence shown here is derived from an EMBL/GenBank/DDBJ whole genome shotgun (WGS) entry which is preliminary data.</text>
</comment>
<dbReference type="Gene3D" id="1.10.1740.10">
    <property type="match status" value="1"/>
</dbReference>
<dbReference type="InterPro" id="IPR007627">
    <property type="entry name" value="RNA_pol_sigma70_r2"/>
</dbReference>
<dbReference type="NCBIfam" id="TIGR02937">
    <property type="entry name" value="sigma70-ECF"/>
    <property type="match status" value="1"/>
</dbReference>
<dbReference type="InterPro" id="IPR013325">
    <property type="entry name" value="RNA_pol_sigma_r2"/>
</dbReference>
<evidence type="ECO:0000256" key="4">
    <source>
        <dbReference type="ARBA" id="ARBA00023163"/>
    </source>
</evidence>
<keyword evidence="2" id="KW-0805">Transcription regulation</keyword>
<evidence type="ECO:0000313" key="7">
    <source>
        <dbReference type="EMBL" id="MEI5909475.1"/>
    </source>
</evidence>
<sequence length="170" mass="19642">MSKFDFSEAYSLFYKRLFHISYSITRDKYLAEDVVHETFIKAIAKAETVKDERKLGAWLCAIASRTAIDFIRKEKKYKGMQVGPEAFESFETATTQNVEEEVEFALLEEEVVSAIKRLNGRYQDVLMLKLRPGLQEQEIAKVLAINSNTVKTRIYRGRRQLKQVFQGSTA</sequence>
<dbReference type="InterPro" id="IPR013249">
    <property type="entry name" value="RNA_pol_sigma70_r4_t2"/>
</dbReference>
<name>A0ABU8HJB1_9BACI</name>
<feature type="domain" description="RNA polymerase sigma factor 70 region 4 type 2" evidence="6">
    <location>
        <begin position="109"/>
        <end position="161"/>
    </location>
</feature>
<dbReference type="Pfam" id="PF04542">
    <property type="entry name" value="Sigma70_r2"/>
    <property type="match status" value="1"/>
</dbReference>
<dbReference type="InterPro" id="IPR014284">
    <property type="entry name" value="RNA_pol_sigma-70_dom"/>
</dbReference>
<gene>
    <name evidence="7" type="ORF">WAK64_20820</name>
</gene>
<organism evidence="7 8">
    <name type="scientific">Bacillus spongiae</name>
    <dbReference type="NCBI Taxonomy" id="2683610"/>
    <lineage>
        <taxon>Bacteria</taxon>
        <taxon>Bacillati</taxon>
        <taxon>Bacillota</taxon>
        <taxon>Bacilli</taxon>
        <taxon>Bacillales</taxon>
        <taxon>Bacillaceae</taxon>
        <taxon>Bacillus</taxon>
    </lineage>
</organism>
<dbReference type="InterPro" id="IPR013324">
    <property type="entry name" value="RNA_pol_sigma_r3/r4-like"/>
</dbReference>
<dbReference type="Gene3D" id="1.10.10.10">
    <property type="entry name" value="Winged helix-like DNA-binding domain superfamily/Winged helix DNA-binding domain"/>
    <property type="match status" value="1"/>
</dbReference>
<accession>A0ABU8HJB1</accession>
<evidence type="ECO:0000259" key="5">
    <source>
        <dbReference type="Pfam" id="PF04542"/>
    </source>
</evidence>
<evidence type="ECO:0000256" key="2">
    <source>
        <dbReference type="ARBA" id="ARBA00023015"/>
    </source>
</evidence>
<evidence type="ECO:0000256" key="1">
    <source>
        <dbReference type="ARBA" id="ARBA00010641"/>
    </source>
</evidence>
<dbReference type="CDD" id="cd06171">
    <property type="entry name" value="Sigma70_r4"/>
    <property type="match status" value="1"/>
</dbReference>
<feature type="domain" description="RNA polymerase sigma-70 region 2" evidence="5">
    <location>
        <begin position="11"/>
        <end position="76"/>
    </location>
</feature>
<dbReference type="Proteomes" id="UP001312865">
    <property type="component" value="Unassembled WGS sequence"/>
</dbReference>
<dbReference type="InterPro" id="IPR039425">
    <property type="entry name" value="RNA_pol_sigma-70-like"/>
</dbReference>
<protein>
    <submittedName>
        <fullName evidence="7">RNA polymerase sigma factor</fullName>
    </submittedName>
</protein>
<comment type="similarity">
    <text evidence="1">Belongs to the sigma-70 factor family. ECF subfamily.</text>
</comment>
<keyword evidence="8" id="KW-1185">Reference proteome</keyword>